<proteinExistence type="predicted"/>
<reference evidence="2" key="1">
    <citation type="submission" date="2022-06" db="EMBL/GenBank/DDBJ databases">
        <authorList>
            <person name="Berger JAMES D."/>
            <person name="Berger JAMES D."/>
        </authorList>
    </citation>
    <scope>NUCLEOTIDE SEQUENCE [LARGE SCALE GENOMIC DNA]</scope>
</reference>
<feature type="compositionally biased region" description="Acidic residues" evidence="1">
    <location>
        <begin position="131"/>
        <end position="153"/>
    </location>
</feature>
<evidence type="ECO:0000313" key="2">
    <source>
        <dbReference type="Proteomes" id="UP000050795"/>
    </source>
</evidence>
<evidence type="ECO:0000256" key="1">
    <source>
        <dbReference type="SAM" id="MobiDB-lite"/>
    </source>
</evidence>
<feature type="compositionally biased region" description="Low complexity" evidence="1">
    <location>
        <begin position="8"/>
        <end position="19"/>
    </location>
</feature>
<dbReference type="Proteomes" id="UP000050795">
    <property type="component" value="Unassembled WGS sequence"/>
</dbReference>
<feature type="compositionally biased region" description="Basic and acidic residues" evidence="1">
    <location>
        <begin position="57"/>
        <end position="71"/>
    </location>
</feature>
<organism evidence="2 3">
    <name type="scientific">Trichobilharzia regenti</name>
    <name type="common">Nasal bird schistosome</name>
    <dbReference type="NCBI Taxonomy" id="157069"/>
    <lineage>
        <taxon>Eukaryota</taxon>
        <taxon>Metazoa</taxon>
        <taxon>Spiralia</taxon>
        <taxon>Lophotrochozoa</taxon>
        <taxon>Platyhelminthes</taxon>
        <taxon>Trematoda</taxon>
        <taxon>Digenea</taxon>
        <taxon>Strigeidida</taxon>
        <taxon>Schistosomatoidea</taxon>
        <taxon>Schistosomatidae</taxon>
        <taxon>Trichobilharzia</taxon>
    </lineage>
</organism>
<feature type="compositionally biased region" description="Basic residues" evidence="1">
    <location>
        <begin position="167"/>
        <end position="180"/>
    </location>
</feature>
<name>A0AA85IZ36_TRIRE</name>
<dbReference type="WBParaSite" id="TREG1_130080.1">
    <property type="protein sequence ID" value="TREG1_130080.1"/>
    <property type="gene ID" value="TREG1_130080"/>
</dbReference>
<evidence type="ECO:0008006" key="4">
    <source>
        <dbReference type="Google" id="ProtNLM"/>
    </source>
</evidence>
<protein>
    <recommendedName>
        <fullName evidence="4">NUC153 domain-containing protein</fullName>
    </recommendedName>
</protein>
<evidence type="ECO:0000313" key="3">
    <source>
        <dbReference type="WBParaSite" id="TREG1_130080.1"/>
    </source>
</evidence>
<dbReference type="AlphaFoldDB" id="A0AA85IZ36"/>
<feature type="region of interest" description="Disordered" evidence="1">
    <location>
        <begin position="1"/>
        <end position="180"/>
    </location>
</feature>
<feature type="compositionally biased region" description="Basic and acidic residues" evidence="1">
    <location>
        <begin position="102"/>
        <end position="112"/>
    </location>
</feature>
<feature type="compositionally biased region" description="Acidic residues" evidence="1">
    <location>
        <begin position="72"/>
        <end position="88"/>
    </location>
</feature>
<keyword evidence="2" id="KW-1185">Reference proteome</keyword>
<accession>A0AA85IZ36</accession>
<reference evidence="3" key="2">
    <citation type="submission" date="2023-11" db="UniProtKB">
        <authorList>
            <consortium name="WormBaseParasite"/>
        </authorList>
    </citation>
    <scope>IDENTIFICATION</scope>
</reference>
<sequence>LSKYLVLSSSGASTAASSDPESEPPAPTVPRIRRHRPKKLPPAEVRLALLGLTSNNDDDRANVVDGNHELTENEEDGVDEEEEEEEVFDLAHNDDVSEAEDYDLRPVEKIPKETPSSSHKKVRRKVLPEAQDSEDAEEEEGSSDQGDGDDVNNDDINGTERGEKSRHQNKRKKKLKQRTKILEKKRKVQARIEREAKLWLADDNSEEFCNDDRFDEFLRNPAFEISQTHPEYKEASAFLHYMKMHRSKVV</sequence>